<reference evidence="11" key="1">
    <citation type="submission" date="2015-11" db="EMBL/GenBank/DDBJ databases">
        <authorList>
            <person name="Varghese N."/>
        </authorList>
    </citation>
    <scope>NUCLEOTIDE SEQUENCE [LARGE SCALE GENOMIC DNA]</scope>
    <source>
        <strain evidence="11">DSM 45899</strain>
    </source>
</reference>
<keyword evidence="7" id="KW-0378">Hydrolase</keyword>
<evidence type="ECO:0000256" key="4">
    <source>
        <dbReference type="ARBA" id="ARBA00010662"/>
    </source>
</evidence>
<dbReference type="InterPro" id="IPR039104">
    <property type="entry name" value="6PGL"/>
</dbReference>
<evidence type="ECO:0000256" key="3">
    <source>
        <dbReference type="ARBA" id="ARBA00004961"/>
    </source>
</evidence>
<name>A0A0S4QK33_9ACTN</name>
<comment type="similarity">
    <text evidence="4 7">Belongs to the glucosamine/galactosamine-6-phosphate isomerase family. 6-phosphogluconolactonase subfamily.</text>
</comment>
<dbReference type="CDD" id="cd01400">
    <property type="entry name" value="6PGL"/>
    <property type="match status" value="1"/>
</dbReference>
<feature type="region of interest" description="Disordered" evidence="8">
    <location>
        <begin position="1"/>
        <end position="22"/>
    </location>
</feature>
<proteinExistence type="inferred from homology"/>
<keyword evidence="11" id="KW-1185">Reference proteome</keyword>
<evidence type="ECO:0000313" key="11">
    <source>
        <dbReference type="Proteomes" id="UP000198802"/>
    </source>
</evidence>
<dbReference type="EC" id="3.1.1.31" evidence="5 7"/>
<evidence type="ECO:0000256" key="2">
    <source>
        <dbReference type="ARBA" id="ARBA00002681"/>
    </source>
</evidence>
<dbReference type="Gene3D" id="3.40.50.1360">
    <property type="match status" value="1"/>
</dbReference>
<evidence type="ECO:0000256" key="8">
    <source>
        <dbReference type="SAM" id="MobiDB-lite"/>
    </source>
</evidence>
<evidence type="ECO:0000259" key="9">
    <source>
        <dbReference type="Pfam" id="PF01182"/>
    </source>
</evidence>
<protein>
    <recommendedName>
        <fullName evidence="6 7">6-phosphogluconolactonase</fullName>
        <shortName evidence="7">6PGL</shortName>
        <ecNumber evidence="5 7">3.1.1.31</ecNumber>
    </recommendedName>
</protein>
<dbReference type="SUPFAM" id="SSF100950">
    <property type="entry name" value="NagB/RpiA/CoA transferase-like"/>
    <property type="match status" value="1"/>
</dbReference>
<dbReference type="InterPro" id="IPR006148">
    <property type="entry name" value="Glc/Gal-6P_isomerase"/>
</dbReference>
<dbReference type="InterPro" id="IPR037171">
    <property type="entry name" value="NagB/RpiA_transferase-like"/>
</dbReference>
<dbReference type="AlphaFoldDB" id="A0A0S4QK33"/>
<dbReference type="PANTHER" id="PTHR11054">
    <property type="entry name" value="6-PHOSPHOGLUCONOLACTONASE"/>
    <property type="match status" value="1"/>
</dbReference>
<evidence type="ECO:0000313" key="10">
    <source>
        <dbReference type="EMBL" id="CUU55843.1"/>
    </source>
</evidence>
<sequence>MPATPTSPTTATSPTVTTTPTAAASAPARVVVHADAGVLVRAAAARLVTALVDAQAERSVASVVLTGGGIGIALLRALRGSPALDAVDWSRVDVWWGDDRFVPADSPDRNDRQAWEALLEHIPLDPSRVFPMAPFTPARAAGDIESASDSAPAEGAGNAARLASIRPAGVEEPETAAVAYAAELAARAEPGSPVPVFDVLLLGLGPETHVASIFPDSPASVATEPVAAVRDCPKPPPTRVTLTPPTLRSARQVWVVAAGEEKAEAVATALRPGADPVKWPAAGAVGREATLWLVDRAAASRLHASQAGVR</sequence>
<dbReference type="NCBIfam" id="TIGR01198">
    <property type="entry name" value="pgl"/>
    <property type="match status" value="1"/>
</dbReference>
<comment type="catalytic activity">
    <reaction evidence="1 7">
        <text>6-phospho-D-glucono-1,5-lactone + H2O = 6-phospho-D-gluconate + H(+)</text>
        <dbReference type="Rhea" id="RHEA:12556"/>
        <dbReference type="ChEBI" id="CHEBI:15377"/>
        <dbReference type="ChEBI" id="CHEBI:15378"/>
        <dbReference type="ChEBI" id="CHEBI:57955"/>
        <dbReference type="ChEBI" id="CHEBI:58759"/>
        <dbReference type="EC" id="3.1.1.31"/>
    </reaction>
</comment>
<dbReference type="GO" id="GO:0005975">
    <property type="term" value="P:carbohydrate metabolic process"/>
    <property type="evidence" value="ECO:0007669"/>
    <property type="project" value="UniProtKB-UniRule"/>
</dbReference>
<evidence type="ECO:0000256" key="5">
    <source>
        <dbReference type="ARBA" id="ARBA00013198"/>
    </source>
</evidence>
<dbReference type="UniPathway" id="UPA00115">
    <property type="reaction ID" value="UER00409"/>
</dbReference>
<evidence type="ECO:0000256" key="6">
    <source>
        <dbReference type="ARBA" id="ARBA00020337"/>
    </source>
</evidence>
<dbReference type="GO" id="GO:0017057">
    <property type="term" value="F:6-phosphogluconolactonase activity"/>
    <property type="evidence" value="ECO:0007669"/>
    <property type="project" value="UniProtKB-UniRule"/>
</dbReference>
<organism evidence="10 11">
    <name type="scientific">Parafrankia irregularis</name>
    <dbReference type="NCBI Taxonomy" id="795642"/>
    <lineage>
        <taxon>Bacteria</taxon>
        <taxon>Bacillati</taxon>
        <taxon>Actinomycetota</taxon>
        <taxon>Actinomycetes</taxon>
        <taxon>Frankiales</taxon>
        <taxon>Frankiaceae</taxon>
        <taxon>Parafrankia</taxon>
    </lineage>
</organism>
<dbReference type="Pfam" id="PF01182">
    <property type="entry name" value="Glucosamine_iso"/>
    <property type="match status" value="1"/>
</dbReference>
<dbReference type="Proteomes" id="UP000198802">
    <property type="component" value="Unassembled WGS sequence"/>
</dbReference>
<dbReference type="EMBL" id="FAOZ01000006">
    <property type="protein sequence ID" value="CUU55843.1"/>
    <property type="molecule type" value="Genomic_DNA"/>
</dbReference>
<evidence type="ECO:0000256" key="1">
    <source>
        <dbReference type="ARBA" id="ARBA00000832"/>
    </source>
</evidence>
<accession>A0A0S4QK33</accession>
<feature type="domain" description="Glucosamine/galactosamine-6-phosphate isomerase" evidence="9">
    <location>
        <begin position="35"/>
        <end position="292"/>
    </location>
</feature>
<dbReference type="GO" id="GO:0006098">
    <property type="term" value="P:pentose-phosphate shunt"/>
    <property type="evidence" value="ECO:0007669"/>
    <property type="project" value="UniProtKB-UniPathway"/>
</dbReference>
<evidence type="ECO:0000256" key="7">
    <source>
        <dbReference type="RuleBase" id="RU365095"/>
    </source>
</evidence>
<dbReference type="PANTHER" id="PTHR11054:SF0">
    <property type="entry name" value="6-PHOSPHOGLUCONOLACTONASE"/>
    <property type="match status" value="1"/>
</dbReference>
<comment type="pathway">
    <text evidence="3 7">Carbohydrate degradation; pentose phosphate pathway; D-ribulose 5-phosphate from D-glucose 6-phosphate (oxidative stage): step 2/3.</text>
</comment>
<gene>
    <name evidence="7" type="primary">pgl</name>
    <name evidence="10" type="ORF">Ga0074812_10697</name>
</gene>
<comment type="function">
    <text evidence="2 7">Hydrolysis of 6-phosphogluconolactone to 6-phosphogluconate.</text>
</comment>
<dbReference type="InterPro" id="IPR005900">
    <property type="entry name" value="6-phosphogluconolactonase_DevB"/>
</dbReference>